<dbReference type="Proteomes" id="UP000594688">
    <property type="component" value="Chromosome"/>
</dbReference>
<protein>
    <submittedName>
        <fullName evidence="1">Uncharacterized protein</fullName>
    </submittedName>
</protein>
<dbReference type="EMBL" id="CP048685">
    <property type="protein sequence ID" value="QPJ60402.1"/>
    <property type="molecule type" value="Genomic_DNA"/>
</dbReference>
<evidence type="ECO:0000313" key="1">
    <source>
        <dbReference type="EMBL" id="QPJ60402.1"/>
    </source>
</evidence>
<proteinExistence type="predicted"/>
<name>A0A7T0BTA6_9BACT</name>
<dbReference type="AlphaFoldDB" id="A0A7T0BTA6"/>
<dbReference type="KEGG" id="nli:G3M70_00250"/>
<sequence>MTQSKVLAIVLSILLFLPISSGAKGRSGLILNAEGLRELGYSYGGNFALYDVPHGEDRGRIDDFNHFQGQKRYSLTLDGEAGRIVTLYARPHFKGNAGFLVIRKTDDRQVWIQDLMDFPKGVWHSVPSQNGYGGFEVYSQAAPLFDQNISSVKWGKWWSGEKPQS</sequence>
<reference evidence="1 2" key="1">
    <citation type="submission" date="2020-02" db="EMBL/GenBank/DDBJ databases">
        <title>Genomic and physiological characterization of two novel Nitrospinaceae genera.</title>
        <authorList>
            <person name="Mueller A.J."/>
            <person name="Jung M.-Y."/>
            <person name="Strachan C.R."/>
            <person name="Herbold C.W."/>
            <person name="Kirkegaard R.H."/>
            <person name="Daims H."/>
        </authorList>
    </citation>
    <scope>NUCLEOTIDE SEQUENCE [LARGE SCALE GENOMIC DNA]</scope>
    <source>
        <strain evidence="1">EB</strain>
    </source>
</reference>
<organism evidence="1 2">
    <name type="scientific">Candidatus Nitronauta litoralis</name>
    <dbReference type="NCBI Taxonomy" id="2705533"/>
    <lineage>
        <taxon>Bacteria</taxon>
        <taxon>Pseudomonadati</taxon>
        <taxon>Nitrospinota/Tectimicrobiota group</taxon>
        <taxon>Nitrospinota</taxon>
        <taxon>Nitrospinia</taxon>
        <taxon>Nitrospinales</taxon>
        <taxon>Nitrospinaceae</taxon>
        <taxon>Candidatus Nitronauta</taxon>
    </lineage>
</organism>
<accession>A0A7T0BTA6</accession>
<evidence type="ECO:0000313" key="2">
    <source>
        <dbReference type="Proteomes" id="UP000594688"/>
    </source>
</evidence>
<gene>
    <name evidence="1" type="ORF">G3M70_00250</name>
</gene>